<gene>
    <name evidence="1" type="ORF">CASFOL_024071</name>
</gene>
<dbReference type="EMBL" id="JAVIJP010000032">
    <property type="protein sequence ID" value="KAL3631087.1"/>
    <property type="molecule type" value="Genomic_DNA"/>
</dbReference>
<keyword evidence="2" id="KW-1185">Reference proteome</keyword>
<evidence type="ECO:0000313" key="1">
    <source>
        <dbReference type="EMBL" id="KAL3631087.1"/>
    </source>
</evidence>
<organism evidence="1 2">
    <name type="scientific">Castilleja foliolosa</name>
    <dbReference type="NCBI Taxonomy" id="1961234"/>
    <lineage>
        <taxon>Eukaryota</taxon>
        <taxon>Viridiplantae</taxon>
        <taxon>Streptophyta</taxon>
        <taxon>Embryophyta</taxon>
        <taxon>Tracheophyta</taxon>
        <taxon>Spermatophyta</taxon>
        <taxon>Magnoliopsida</taxon>
        <taxon>eudicotyledons</taxon>
        <taxon>Gunneridae</taxon>
        <taxon>Pentapetalae</taxon>
        <taxon>asterids</taxon>
        <taxon>lamiids</taxon>
        <taxon>Lamiales</taxon>
        <taxon>Orobanchaceae</taxon>
        <taxon>Pedicularideae</taxon>
        <taxon>Castillejinae</taxon>
        <taxon>Castilleja</taxon>
    </lineage>
</organism>
<proteinExistence type="predicted"/>
<comment type="caution">
    <text evidence="1">The sequence shown here is derived from an EMBL/GenBank/DDBJ whole genome shotgun (WGS) entry which is preliminary data.</text>
</comment>
<protein>
    <submittedName>
        <fullName evidence="1">Uncharacterized protein</fullName>
    </submittedName>
</protein>
<dbReference type="InterPro" id="IPR044705">
    <property type="entry name" value="CCB4"/>
</dbReference>
<dbReference type="PANTHER" id="PTHR34943:SF2">
    <property type="entry name" value="PROTEIN COFACTOR ASSEMBLY OF COMPLEX C SUBUNIT B CCB4, CHLOROPLASTIC"/>
    <property type="match status" value="1"/>
</dbReference>
<dbReference type="PANTHER" id="PTHR34943">
    <property type="match status" value="1"/>
</dbReference>
<dbReference type="AlphaFoldDB" id="A0ABD3CNP3"/>
<name>A0ABD3CNP3_9LAMI</name>
<reference evidence="2" key="1">
    <citation type="journal article" date="2024" name="IScience">
        <title>Strigolactones Initiate the Formation of Haustorium-like Structures in Castilleja.</title>
        <authorList>
            <person name="Buerger M."/>
            <person name="Peterson D."/>
            <person name="Chory J."/>
        </authorList>
    </citation>
    <scope>NUCLEOTIDE SEQUENCE [LARGE SCALE GENOMIC DNA]</scope>
</reference>
<dbReference type="Proteomes" id="UP001632038">
    <property type="component" value="Unassembled WGS sequence"/>
</dbReference>
<accession>A0ABD3CNP3</accession>
<sequence>MEAGIKLSPVVRLYSQRRRFTSRRRSIRVSLNPQGPRPKREWAADWVSKNDDIVRSLPIYVGGVSLLAVLFNRTVSGIAPVADASRQLSCNLLETKELQ</sequence>
<evidence type="ECO:0000313" key="2">
    <source>
        <dbReference type="Proteomes" id="UP001632038"/>
    </source>
</evidence>